<feature type="transmembrane region" description="Helical" evidence="5">
    <location>
        <begin position="6"/>
        <end position="29"/>
    </location>
</feature>
<keyword evidence="4 5" id="KW-0472">Membrane</keyword>
<dbReference type="PANTHER" id="PTHR11432:SF3">
    <property type="entry name" value="NADH-UBIQUINONE OXIDOREDUCTASE CHAIN 1"/>
    <property type="match status" value="1"/>
</dbReference>
<feature type="transmembrane region" description="Helical" evidence="5">
    <location>
        <begin position="327"/>
        <end position="346"/>
    </location>
</feature>
<evidence type="ECO:0000256" key="6">
    <source>
        <dbReference type="RuleBase" id="RU000471"/>
    </source>
</evidence>
<reference evidence="7 8" key="1">
    <citation type="submission" date="2020-02" db="EMBL/GenBank/DDBJ databases">
        <title>Genome analysis of Thermosulfuriphilus ammonigenes ST65T, an anaerobic thermophilic chemolithoautotrophic bacterium isolated from a deep-sea hydrothermal vent.</title>
        <authorList>
            <person name="Slobodkina G."/>
            <person name="Allioux M."/>
            <person name="Merkel A."/>
            <person name="Alain K."/>
            <person name="Jebbar M."/>
            <person name="Slobodkin A."/>
        </authorList>
    </citation>
    <scope>NUCLEOTIDE SEQUENCE [LARGE SCALE GENOMIC DNA]</scope>
    <source>
        <strain evidence="7 8">ST65</strain>
    </source>
</reference>
<accession>A0A6G7PT72</accession>
<keyword evidence="3 5" id="KW-1133">Transmembrane helix</keyword>
<dbReference type="Proteomes" id="UP000502179">
    <property type="component" value="Chromosome"/>
</dbReference>
<dbReference type="NCBIfam" id="NF004741">
    <property type="entry name" value="PRK06076.1-2"/>
    <property type="match status" value="1"/>
</dbReference>
<comment type="subunit">
    <text evidence="5">NDH-1 is composed of 14 different subunits. Subunits NuoA, H, J, K, L, M, N constitute the membrane sector of the complex.</text>
</comment>
<keyword evidence="5" id="KW-1003">Cell membrane</keyword>
<evidence type="ECO:0000256" key="5">
    <source>
        <dbReference type="HAMAP-Rule" id="MF_01350"/>
    </source>
</evidence>
<feature type="transmembrane region" description="Helical" evidence="5">
    <location>
        <begin position="157"/>
        <end position="177"/>
    </location>
</feature>
<comment type="function">
    <text evidence="5">NDH-1 shuttles electrons from NADH, via FMN and iron-sulfur (Fe-S) centers, to quinones in the respiratory chain. The immediate electron acceptor for the enzyme in this species is believed to be ubiquinone. Couples the redox reaction to proton translocation (for every two electrons transferred, four hydrogen ions are translocated across the cytoplasmic membrane), and thus conserves the redox energy in a proton gradient. This subunit may bind ubiquinone.</text>
</comment>
<keyword evidence="5" id="KW-0874">Quinone</keyword>
<name>A0A6G7PT72_9BACT</name>
<evidence type="ECO:0000256" key="4">
    <source>
        <dbReference type="ARBA" id="ARBA00023136"/>
    </source>
</evidence>
<feature type="transmembrane region" description="Helical" evidence="5">
    <location>
        <begin position="284"/>
        <end position="306"/>
    </location>
</feature>
<keyword evidence="5" id="KW-0830">Ubiquinone</keyword>
<keyword evidence="7" id="KW-0560">Oxidoreductase</keyword>
<dbReference type="GO" id="GO:0009060">
    <property type="term" value="P:aerobic respiration"/>
    <property type="evidence" value="ECO:0007669"/>
    <property type="project" value="TreeGrafter"/>
</dbReference>
<protein>
    <recommendedName>
        <fullName evidence="5">NADH-quinone oxidoreductase subunit H</fullName>
        <ecNumber evidence="5">7.1.1.-</ecNumber>
    </recommendedName>
    <alternativeName>
        <fullName evidence="5">NADH dehydrogenase I subunit H</fullName>
    </alternativeName>
    <alternativeName>
        <fullName evidence="5">NDH-1 subunit H</fullName>
    </alternativeName>
</protein>
<keyword evidence="5" id="KW-1278">Translocase</keyword>
<dbReference type="KEGG" id="tav:G4V39_00225"/>
<dbReference type="PANTHER" id="PTHR11432">
    <property type="entry name" value="NADH DEHYDROGENASE SUBUNIT 1"/>
    <property type="match status" value="1"/>
</dbReference>
<dbReference type="HAMAP" id="MF_01350">
    <property type="entry name" value="NDH1_NuoH"/>
    <property type="match status" value="1"/>
</dbReference>
<evidence type="ECO:0000256" key="2">
    <source>
        <dbReference type="ARBA" id="ARBA00022692"/>
    </source>
</evidence>
<comment type="subcellular location">
    <subcellularLocation>
        <location evidence="5 6">Cell membrane</location>
        <topology evidence="5 6">Multi-pass membrane protein</topology>
    </subcellularLocation>
    <subcellularLocation>
        <location evidence="1">Membrane</location>
        <topology evidence="1">Multi-pass membrane protein</topology>
    </subcellularLocation>
</comment>
<dbReference type="EC" id="7.1.1.-" evidence="5"/>
<dbReference type="AlphaFoldDB" id="A0A6G7PT72"/>
<dbReference type="GO" id="GO:0016655">
    <property type="term" value="F:oxidoreductase activity, acting on NAD(P)H, quinone or similar compound as acceptor"/>
    <property type="evidence" value="ECO:0007669"/>
    <property type="project" value="UniProtKB-UniRule"/>
</dbReference>
<evidence type="ECO:0000256" key="3">
    <source>
        <dbReference type="ARBA" id="ARBA00022989"/>
    </source>
</evidence>
<feature type="transmembrane region" description="Helical" evidence="5">
    <location>
        <begin position="197"/>
        <end position="215"/>
    </location>
</feature>
<feature type="transmembrane region" description="Helical" evidence="5">
    <location>
        <begin position="115"/>
        <end position="136"/>
    </location>
</feature>
<proteinExistence type="inferred from homology"/>
<dbReference type="GO" id="GO:0048038">
    <property type="term" value="F:quinone binding"/>
    <property type="evidence" value="ECO:0007669"/>
    <property type="project" value="UniProtKB-KW"/>
</dbReference>
<keyword evidence="2 5" id="KW-0812">Transmembrane</keyword>
<sequence>MNIEILIAAIKMVFIFAWTLTIAALMTWVERRGSGLIQNRLGPNRVGPFGLFQPLADAIKFFFKEDLIPLAADKILFLAAPFIFGLTAFAAYAVIPFGDKIVINGREIFLQVADVNIGFLYVLGLSSLAVYGLVIGGWASNNKYSTLGALRSTAQMVSYEVPIGLSLLAAVMVYSTFSLREIAEAQTGTILGFLPKWGIFLQPLGFLVYLVAAFAEANRLPFDLPETESEIVAGYHTEYGSMKLGLYLFGEYVNMYVLSAMITTVYLGSWHLPWIDLSQYLPPLLYGIVSFLIFFAKVAFFLWLFVWIRWTLPRFRWDQVMGLGWKALIPLALFNILITALVIQLTS</sequence>
<evidence type="ECO:0000313" key="7">
    <source>
        <dbReference type="EMBL" id="QIJ70787.1"/>
    </source>
</evidence>
<dbReference type="RefSeq" id="WP_166031010.1">
    <property type="nucleotide sequence ID" value="NZ_CP048877.1"/>
</dbReference>
<dbReference type="InterPro" id="IPR001694">
    <property type="entry name" value="NADH_UbQ_OxRdtase_su1/FPO"/>
</dbReference>
<dbReference type="GO" id="GO:0005886">
    <property type="term" value="C:plasma membrane"/>
    <property type="evidence" value="ECO:0007669"/>
    <property type="project" value="UniProtKB-SubCell"/>
</dbReference>
<dbReference type="EMBL" id="CP048877">
    <property type="protein sequence ID" value="QIJ70787.1"/>
    <property type="molecule type" value="Genomic_DNA"/>
</dbReference>
<gene>
    <name evidence="5 7" type="primary">nuoH</name>
    <name evidence="7" type="ORF">G4V39_00225</name>
</gene>
<feature type="transmembrane region" description="Helical" evidence="5">
    <location>
        <begin position="75"/>
        <end position="95"/>
    </location>
</feature>
<dbReference type="GO" id="GO:0003954">
    <property type="term" value="F:NADH dehydrogenase activity"/>
    <property type="evidence" value="ECO:0007669"/>
    <property type="project" value="TreeGrafter"/>
</dbReference>
<evidence type="ECO:0000313" key="8">
    <source>
        <dbReference type="Proteomes" id="UP000502179"/>
    </source>
</evidence>
<comment type="similarity">
    <text evidence="5 6">Belongs to the complex I subunit 1 family.</text>
</comment>
<keyword evidence="5 6" id="KW-0520">NAD</keyword>
<evidence type="ECO:0000256" key="1">
    <source>
        <dbReference type="ARBA" id="ARBA00004141"/>
    </source>
</evidence>
<comment type="catalytic activity">
    <reaction evidence="5">
        <text>a quinone + NADH + 5 H(+)(in) = a quinol + NAD(+) + 4 H(+)(out)</text>
        <dbReference type="Rhea" id="RHEA:57888"/>
        <dbReference type="ChEBI" id="CHEBI:15378"/>
        <dbReference type="ChEBI" id="CHEBI:24646"/>
        <dbReference type="ChEBI" id="CHEBI:57540"/>
        <dbReference type="ChEBI" id="CHEBI:57945"/>
        <dbReference type="ChEBI" id="CHEBI:132124"/>
    </reaction>
</comment>
<feature type="transmembrane region" description="Helical" evidence="5">
    <location>
        <begin position="252"/>
        <end position="272"/>
    </location>
</feature>
<dbReference type="Pfam" id="PF00146">
    <property type="entry name" value="NADHdh"/>
    <property type="match status" value="1"/>
</dbReference>
<keyword evidence="8" id="KW-1185">Reference proteome</keyword>
<organism evidence="7 8">
    <name type="scientific">Thermosulfuriphilus ammonigenes</name>
    <dbReference type="NCBI Taxonomy" id="1936021"/>
    <lineage>
        <taxon>Bacteria</taxon>
        <taxon>Pseudomonadati</taxon>
        <taxon>Thermodesulfobacteriota</taxon>
        <taxon>Thermodesulfobacteria</taxon>
        <taxon>Thermodesulfobacteriales</taxon>
        <taxon>Thermodesulfobacteriaceae</taxon>
        <taxon>Thermosulfuriphilus</taxon>
    </lineage>
</organism>